<dbReference type="Pfam" id="PF05380">
    <property type="entry name" value="Peptidase_A17"/>
    <property type="match status" value="1"/>
</dbReference>
<dbReference type="RefSeq" id="XP_014666954.1">
    <property type="nucleotide sequence ID" value="XM_014811468.1"/>
</dbReference>
<dbReference type="PANTHER" id="PTHR47331">
    <property type="entry name" value="PHD-TYPE DOMAIN-CONTAINING PROTEIN"/>
    <property type="match status" value="1"/>
</dbReference>
<keyword evidence="1" id="KW-1185">Reference proteome</keyword>
<gene>
    <name evidence="2" type="primary">LOC106808632</name>
</gene>
<sequence length="138" mass="15628">MREPSNADVDSVLDHGGFNMRCRISNHREVVATIPVEKRAKSVVDLDLDQDVMPIERALAVSWCVKSDRFRVYVDVQKRPPPRREILSIVSSVYDPLGFLTPFVLRAKGLLQEITRLQLGWDATIPDGLLNQWAFLAA</sequence>
<evidence type="ECO:0000313" key="1">
    <source>
        <dbReference type="Proteomes" id="UP000695022"/>
    </source>
</evidence>
<proteinExistence type="predicted"/>
<dbReference type="PANTHER" id="PTHR47331:SF1">
    <property type="entry name" value="GAG-LIKE PROTEIN"/>
    <property type="match status" value="1"/>
</dbReference>
<dbReference type="InterPro" id="IPR008042">
    <property type="entry name" value="Retrotrans_Pao"/>
</dbReference>
<dbReference type="Proteomes" id="UP000695022">
    <property type="component" value="Unplaced"/>
</dbReference>
<organism evidence="1 2">
    <name type="scientific">Priapulus caudatus</name>
    <name type="common">Priapulid worm</name>
    <dbReference type="NCBI Taxonomy" id="37621"/>
    <lineage>
        <taxon>Eukaryota</taxon>
        <taxon>Metazoa</taxon>
        <taxon>Ecdysozoa</taxon>
        <taxon>Scalidophora</taxon>
        <taxon>Priapulida</taxon>
        <taxon>Priapulimorpha</taxon>
        <taxon>Priapulimorphida</taxon>
        <taxon>Priapulidae</taxon>
        <taxon>Priapulus</taxon>
    </lineage>
</organism>
<name>A0ABM1E433_PRICU</name>
<protein>
    <submittedName>
        <fullName evidence="2">Uncharacterized protein LOC106808632</fullName>
    </submittedName>
</protein>
<evidence type="ECO:0000313" key="2">
    <source>
        <dbReference type="RefSeq" id="XP_014666954.1"/>
    </source>
</evidence>
<dbReference type="GeneID" id="106808632"/>
<reference evidence="2" key="1">
    <citation type="submission" date="2025-08" db="UniProtKB">
        <authorList>
            <consortium name="RefSeq"/>
        </authorList>
    </citation>
    <scope>IDENTIFICATION</scope>
</reference>
<accession>A0ABM1E433</accession>